<dbReference type="AlphaFoldDB" id="A0AAJ2ZJR1"/>
<evidence type="ECO:0000313" key="5">
    <source>
        <dbReference type="Proteomes" id="UP000477779"/>
    </source>
</evidence>
<feature type="transmembrane region" description="Helical" evidence="1">
    <location>
        <begin position="51"/>
        <end position="68"/>
    </location>
</feature>
<proteinExistence type="predicted"/>
<dbReference type="RefSeq" id="WP_154228682.1">
    <property type="nucleotide sequence ID" value="NZ_CP045309.1"/>
</dbReference>
<dbReference type="EMBL" id="CP045309">
    <property type="protein sequence ID" value="QGL49434.1"/>
    <property type="molecule type" value="Genomic_DNA"/>
</dbReference>
<accession>A0AAJ2ZJR1</accession>
<evidence type="ECO:0000313" key="4">
    <source>
        <dbReference type="Proteomes" id="UP000402241"/>
    </source>
</evidence>
<dbReference type="Proteomes" id="UP000477779">
    <property type="component" value="Unassembled WGS sequence"/>
</dbReference>
<name>A0AAJ2ZJR1_9ACTN</name>
<evidence type="ECO:0000256" key="1">
    <source>
        <dbReference type="SAM" id="Phobius"/>
    </source>
</evidence>
<dbReference type="Proteomes" id="UP000402241">
    <property type="component" value="Chromosome"/>
</dbReference>
<reference evidence="3 4" key="1">
    <citation type="submission" date="2019-10" db="EMBL/GenBank/DDBJ databases">
        <title>Genome Sequence of Micromonospora terminaliae DSM 101760.</title>
        <authorList>
            <person name="Guo L."/>
        </authorList>
    </citation>
    <scope>NUCLEOTIDE SEQUENCE [LARGE SCALE GENOMIC DNA]</scope>
    <source>
        <strain evidence="3 4">DSM 101760</strain>
    </source>
</reference>
<feature type="transmembrane region" description="Helical" evidence="1">
    <location>
        <begin position="74"/>
        <end position="99"/>
    </location>
</feature>
<dbReference type="EMBL" id="JAAHBZ010000015">
    <property type="protein sequence ID" value="NES31080.1"/>
    <property type="molecule type" value="Genomic_DNA"/>
</dbReference>
<gene>
    <name evidence="2" type="ORF">G3561_26445</name>
    <name evidence="3" type="ORF">GCE86_21850</name>
</gene>
<protein>
    <recommendedName>
        <fullName evidence="6">FtsX-like permease family protein</fullName>
    </recommendedName>
</protein>
<evidence type="ECO:0000313" key="3">
    <source>
        <dbReference type="EMBL" id="QGL49434.1"/>
    </source>
</evidence>
<sequence length="112" mass="10957">MWSAHGEARHVPRHLGAASWPCGPVGGAAGRRAGGDTGFVVRTGATTTSQLAVTGAGLGLGGAAWLVGDVPAALVAVAAAVALAGLLVTCLAALVPAALMRRLPTARLLAEE</sequence>
<organism evidence="2 5">
    <name type="scientific">Micromonospora terminaliae</name>
    <dbReference type="NCBI Taxonomy" id="1914461"/>
    <lineage>
        <taxon>Bacteria</taxon>
        <taxon>Bacillati</taxon>
        <taxon>Actinomycetota</taxon>
        <taxon>Actinomycetes</taxon>
        <taxon>Micromonosporales</taxon>
        <taxon>Micromonosporaceae</taxon>
        <taxon>Micromonospora</taxon>
    </lineage>
</organism>
<keyword evidence="1" id="KW-0472">Membrane</keyword>
<keyword evidence="1" id="KW-0812">Transmembrane</keyword>
<evidence type="ECO:0008006" key="6">
    <source>
        <dbReference type="Google" id="ProtNLM"/>
    </source>
</evidence>
<keyword evidence="4" id="KW-1185">Reference proteome</keyword>
<keyword evidence="1" id="KW-1133">Transmembrane helix</keyword>
<reference evidence="2 5" key="2">
    <citation type="submission" date="2020-02" db="EMBL/GenBank/DDBJ databases">
        <title>WGS of Micromonospora spp. isolated from hot spring.</title>
        <authorList>
            <person name="Thawai C."/>
        </authorList>
    </citation>
    <scope>NUCLEOTIDE SEQUENCE [LARGE SCALE GENOMIC DNA]</scope>
    <source>
        <strain evidence="2 5">TMS7</strain>
    </source>
</reference>
<evidence type="ECO:0000313" key="2">
    <source>
        <dbReference type="EMBL" id="NES31080.1"/>
    </source>
</evidence>